<dbReference type="EMBL" id="NJHN03000107">
    <property type="protein sequence ID" value="KAH9414569.1"/>
    <property type="molecule type" value="Genomic_DNA"/>
</dbReference>
<dbReference type="Gene3D" id="3.30.710.10">
    <property type="entry name" value="Potassium Channel Kv1.1, Chain A"/>
    <property type="match status" value="2"/>
</dbReference>
<dbReference type="InterPro" id="IPR051553">
    <property type="entry name" value="Ran_GTPase-activating"/>
</dbReference>
<evidence type="ECO:0000313" key="4">
    <source>
        <dbReference type="Proteomes" id="UP000887458"/>
    </source>
</evidence>
<dbReference type="InterPro" id="IPR009091">
    <property type="entry name" value="RCC1/BLIP-II"/>
</dbReference>
<dbReference type="SUPFAM" id="SSF54695">
    <property type="entry name" value="POZ domain"/>
    <property type="match status" value="2"/>
</dbReference>
<reference evidence="3 4" key="1">
    <citation type="journal article" date="2018" name="J. Allergy Clin. Immunol.">
        <title>High-quality assembly of Dermatophagoides pteronyssinus genome and transcriptome reveals a wide range of novel allergens.</title>
        <authorList>
            <person name="Liu X.Y."/>
            <person name="Yang K.Y."/>
            <person name="Wang M.Q."/>
            <person name="Kwok J.S."/>
            <person name="Zeng X."/>
            <person name="Yang Z."/>
            <person name="Xiao X.J."/>
            <person name="Lau C.P."/>
            <person name="Li Y."/>
            <person name="Huang Z.M."/>
            <person name="Ba J.G."/>
            <person name="Yim A.K."/>
            <person name="Ouyang C.Y."/>
            <person name="Ngai S.M."/>
            <person name="Chan T.F."/>
            <person name="Leung E.L."/>
            <person name="Liu L."/>
            <person name="Liu Z.G."/>
            <person name="Tsui S.K."/>
        </authorList>
    </citation>
    <scope>NUCLEOTIDE SEQUENCE [LARGE SCALE GENOMIC DNA]</scope>
    <source>
        <strain evidence="3">Derp</strain>
    </source>
</reference>
<dbReference type="InterPro" id="IPR000408">
    <property type="entry name" value="Reg_chr_condens"/>
</dbReference>
<dbReference type="InterPro" id="IPR000210">
    <property type="entry name" value="BTB/POZ_dom"/>
</dbReference>
<dbReference type="Pfam" id="PF00415">
    <property type="entry name" value="RCC1"/>
    <property type="match status" value="2"/>
</dbReference>
<dbReference type="Gene3D" id="2.130.10.30">
    <property type="entry name" value="Regulator of chromosome condensation 1/beta-lactamase-inhibitor protein II"/>
    <property type="match status" value="3"/>
</dbReference>
<organism evidence="3 4">
    <name type="scientific">Dermatophagoides pteronyssinus</name>
    <name type="common">European house dust mite</name>
    <dbReference type="NCBI Taxonomy" id="6956"/>
    <lineage>
        <taxon>Eukaryota</taxon>
        <taxon>Metazoa</taxon>
        <taxon>Ecdysozoa</taxon>
        <taxon>Arthropoda</taxon>
        <taxon>Chelicerata</taxon>
        <taxon>Arachnida</taxon>
        <taxon>Acari</taxon>
        <taxon>Acariformes</taxon>
        <taxon>Sarcoptiformes</taxon>
        <taxon>Astigmata</taxon>
        <taxon>Psoroptidia</taxon>
        <taxon>Analgoidea</taxon>
        <taxon>Pyroglyphidae</taxon>
        <taxon>Dermatophagoidinae</taxon>
        <taxon>Dermatophagoides</taxon>
    </lineage>
</organism>
<dbReference type="SUPFAM" id="SSF50985">
    <property type="entry name" value="RCC1/BLIP-II"/>
    <property type="match status" value="2"/>
</dbReference>
<dbReference type="Pfam" id="PF13540">
    <property type="entry name" value="RCC1_2"/>
    <property type="match status" value="2"/>
</dbReference>
<evidence type="ECO:0000313" key="3">
    <source>
        <dbReference type="EMBL" id="KAH9414569.1"/>
    </source>
</evidence>
<dbReference type="InterPro" id="IPR011333">
    <property type="entry name" value="SKP1/BTB/POZ_sf"/>
</dbReference>
<sequence length="1003" mass="115915">MANSPDTCVDIELFQDDFHLIDREFIRKIVSIFCDQYHGYLCMTNDATYAFGDDICTWLSLKHDPTQPKRINILNNKKIIQVVSGNFFVAILTCDEKVYLASGNSNWKTNNSLRLISTGDDCYKMIACGSEHLLMLRQDGHLFAIGDNKCGQITGNLASSYETMVDIGLENIKLITSGWQHCIVLTNSNKLYSWGRNSSGQLGLGDKNDRRTPSLVSFQNDLITNPIKSILAGAFHSLFLLEDGQIFGCGHLQLGINVTVPTKIPLENVQNVACKNNLKFSLTLVDSSQYYVWGKDDKCLWSQPQKLNGSILNRSITQLFNNPENYDFEFIIGNKRIMACKSFLKSASRYFFRTFFRNWRQKDSVTIEYYSYEIFYSYIRMLHDGYIRIDMNNITELIDLAHFYDDEQLMEYCQTFIRKNLTQQSIHSLIPLIINYKLDELDDDLYHMMISILYCLQRLMNILLNYFFVSVDGIEFFTENKTMVNSPDTCVDIELFQDDFHLIDREFIQKIVSIFCDQYYGYLCMTNDATYAFGEDICTWLSLIHDPTQPKRINNLNRKKIIQVVSGNFFVAILTCDGKVYLASGNSNWKTNNTLRLISTGDDCYKMIACGYNHLLMLRQDGNVFAIGDNEFGQITGSLALSYETLIDTGLGNIKLITSGWDHCLVLTNSNKLYSWGHNSNGQLGLGDKIDRRMPSLVSFKNDLINNPIRSIAAGAFHSLFSLKDGQIFGFGYQAGISIDETVPKKIPLENVQNVTCKNNLDFSLAFVDSSQYYVWGKDENSFWSQPQKLNGQLKSFADASAMIFKYPMTYGLTSTIDVFESNCPLLNRSINQLLNNPKNYDFEFIIGDKRIKTCKSFLKSASTYFLRMFFRNWRHKDSVTIEYYSYDIFYSYIRMLHDGYIRIDMNNITDLIDLAHFYDDEQLMEYCQTFIRKNLTQQSIHSLIPLIINYKLDELDDDLYQYVEQKTLPKFCDNLQMANENTLNHFLNWFYQEQTLFLKTKS</sequence>
<dbReference type="SMART" id="SM00225">
    <property type="entry name" value="BTB"/>
    <property type="match status" value="2"/>
</dbReference>
<feature type="repeat" description="RCC1" evidence="1">
    <location>
        <begin position="671"/>
        <end position="725"/>
    </location>
</feature>
<dbReference type="PROSITE" id="PS50097">
    <property type="entry name" value="BTB"/>
    <property type="match status" value="2"/>
</dbReference>
<reference evidence="3 4" key="2">
    <citation type="journal article" date="2022" name="Mol. Biol. Evol.">
        <title>Comparative Genomics Reveals Insights into the Divergent Evolution of Astigmatic Mites and Household Pest Adaptations.</title>
        <authorList>
            <person name="Xiong Q."/>
            <person name="Wan A.T."/>
            <person name="Liu X."/>
            <person name="Fung C.S."/>
            <person name="Xiao X."/>
            <person name="Malainual N."/>
            <person name="Hou J."/>
            <person name="Wang L."/>
            <person name="Wang M."/>
            <person name="Yang K.Y."/>
            <person name="Cui Y."/>
            <person name="Leung E.L."/>
            <person name="Nong W."/>
            <person name="Shin S.K."/>
            <person name="Au S.W."/>
            <person name="Jeong K.Y."/>
            <person name="Chew F.T."/>
            <person name="Hui J.H."/>
            <person name="Leung T.F."/>
            <person name="Tungtrongchitr A."/>
            <person name="Zhong N."/>
            <person name="Liu Z."/>
            <person name="Tsui S.K."/>
        </authorList>
    </citation>
    <scope>NUCLEOTIDE SEQUENCE [LARGE SCALE GENOMIC DNA]</scope>
    <source>
        <strain evidence="3">Derp</strain>
    </source>
</reference>
<protein>
    <submittedName>
        <fullName evidence="3">RCC1 and BTB domain-containing protein 1</fullName>
    </submittedName>
</protein>
<feature type="repeat" description="RCC1" evidence="1">
    <location>
        <begin position="189"/>
        <end position="243"/>
    </location>
</feature>
<accession>A0ABQ8IW84</accession>
<dbReference type="PROSITE" id="PS50012">
    <property type="entry name" value="RCC1_3"/>
    <property type="match status" value="2"/>
</dbReference>
<comment type="caution">
    <text evidence="3">The sequence shown here is derived from an EMBL/GenBank/DDBJ whole genome shotgun (WGS) entry which is preliminary data.</text>
</comment>
<feature type="domain" description="BTB" evidence="2">
    <location>
        <begin position="841"/>
        <end position="906"/>
    </location>
</feature>
<proteinExistence type="predicted"/>
<dbReference type="Pfam" id="PF00651">
    <property type="entry name" value="BTB"/>
    <property type="match status" value="2"/>
</dbReference>
<evidence type="ECO:0000259" key="2">
    <source>
        <dbReference type="PROSITE" id="PS50097"/>
    </source>
</evidence>
<evidence type="ECO:0000256" key="1">
    <source>
        <dbReference type="PROSITE-ProRule" id="PRU00235"/>
    </source>
</evidence>
<feature type="domain" description="BTB" evidence="2">
    <location>
        <begin position="326"/>
        <end position="391"/>
    </location>
</feature>
<dbReference type="PROSITE" id="PS00626">
    <property type="entry name" value="RCC1_2"/>
    <property type="match status" value="2"/>
</dbReference>
<dbReference type="PANTHER" id="PTHR45982">
    <property type="entry name" value="REGULATOR OF CHROMOSOME CONDENSATION"/>
    <property type="match status" value="1"/>
</dbReference>
<dbReference type="Proteomes" id="UP000887458">
    <property type="component" value="Unassembled WGS sequence"/>
</dbReference>
<name>A0ABQ8IW84_DERPT</name>
<dbReference type="PANTHER" id="PTHR45982:SF1">
    <property type="entry name" value="REGULATOR OF CHROMOSOME CONDENSATION"/>
    <property type="match status" value="1"/>
</dbReference>
<keyword evidence="4" id="KW-1185">Reference proteome</keyword>
<gene>
    <name evidence="3" type="primary">RCBTB1_19</name>
    <name evidence="3" type="ORF">DERP_008765</name>
</gene>